<evidence type="ECO:0000256" key="4">
    <source>
        <dbReference type="PIRSR" id="PIRSR000429-1"/>
    </source>
</evidence>
<dbReference type="InterPro" id="IPR020617">
    <property type="entry name" value="Thiolase_C"/>
</dbReference>
<keyword evidence="3 5" id="KW-0012">Acyltransferase</keyword>
<dbReference type="NCBIfam" id="NF006740">
    <property type="entry name" value="PRK09268.1"/>
    <property type="match status" value="1"/>
</dbReference>
<dbReference type="PROSITE" id="PS00737">
    <property type="entry name" value="THIOLASE_2"/>
    <property type="match status" value="1"/>
</dbReference>
<protein>
    <submittedName>
        <fullName evidence="8">3-ketoacyl-CoA thiolase</fullName>
    </submittedName>
</protein>
<evidence type="ECO:0000256" key="1">
    <source>
        <dbReference type="ARBA" id="ARBA00010982"/>
    </source>
</evidence>
<sequence length="426" mass="45973">MRNETKKVAIIGGSRIPFAKSFSTYSRVSNSELMSAALNGLVDKYQLQEKQLGDVALGTLIHYPGEWNWAKENVLNTSLDPHTPAHFISRACGTSLDAANTIAMKIALGQIEAGIAGGSDTNSDTPLTLSRNFAHDLIDINNSRSFGKRLGKVLKTNWGKMFKPIYPNVNEPRTNLSMGDHTEVTVKNWNISRKEQDELALVSHQHAEAAYHAGFYDDLVINFKGNNKDTIIRGNTSLEKLSKLSPAFDKTSTGTLTAGNSSPFTDGASAIFLTSEAYAKANGYEIQAYLTDIQNAAFDYVYGEDLLMAPTLAVAKLLKRNNLTLQDFDFYEIHEAFAGQVLATLKAWESEEFSKNRLGATKALGSIDRNKLNIKGGSLAIGHPFAATGARVLAGAAKILQENGGGRCLISVCTAGGMGTAAIVEA</sequence>
<dbReference type="Pfam" id="PF02803">
    <property type="entry name" value="Thiolase_C"/>
    <property type="match status" value="1"/>
</dbReference>
<dbReference type="InterPro" id="IPR020616">
    <property type="entry name" value="Thiolase_N"/>
</dbReference>
<evidence type="ECO:0000313" key="8">
    <source>
        <dbReference type="EMBL" id="SHJ40596.1"/>
    </source>
</evidence>
<comment type="similarity">
    <text evidence="1 5">Belongs to the thiolase-like superfamily. Thiolase family.</text>
</comment>
<dbReference type="InterPro" id="IPR020613">
    <property type="entry name" value="Thiolase_CS"/>
</dbReference>
<dbReference type="EMBL" id="FQYP01000008">
    <property type="protein sequence ID" value="SHJ40596.1"/>
    <property type="molecule type" value="Genomic_DNA"/>
</dbReference>
<evidence type="ECO:0000256" key="5">
    <source>
        <dbReference type="RuleBase" id="RU003557"/>
    </source>
</evidence>
<feature type="active site" description="Proton acceptor" evidence="4">
    <location>
        <position position="383"/>
    </location>
</feature>
<feature type="domain" description="Thiolase N-terminal" evidence="6">
    <location>
        <begin position="8"/>
        <end position="276"/>
    </location>
</feature>
<gene>
    <name evidence="8" type="ORF">SAMN04488508_108193</name>
</gene>
<dbReference type="GO" id="GO:0003988">
    <property type="term" value="F:acetyl-CoA C-acyltransferase activity"/>
    <property type="evidence" value="ECO:0007669"/>
    <property type="project" value="UniProtKB-ARBA"/>
</dbReference>
<dbReference type="PANTHER" id="PTHR42689:SF1">
    <property type="entry name" value="ACETYL-COA ACYLTRANSFERASE FADA2 (3-KETOACYL-COA THIOLASE) (BETA-KETOTHIOLASE)-RELATED"/>
    <property type="match status" value="1"/>
</dbReference>
<evidence type="ECO:0000256" key="2">
    <source>
        <dbReference type="ARBA" id="ARBA00022679"/>
    </source>
</evidence>
<dbReference type="NCBIfam" id="TIGR01930">
    <property type="entry name" value="AcCoA-C-Actrans"/>
    <property type="match status" value="1"/>
</dbReference>
<dbReference type="Proteomes" id="UP000184432">
    <property type="component" value="Unassembled WGS sequence"/>
</dbReference>
<evidence type="ECO:0000313" key="9">
    <source>
        <dbReference type="Proteomes" id="UP000184432"/>
    </source>
</evidence>
<dbReference type="PANTHER" id="PTHR42689">
    <property type="entry name" value="ACETYL-COA ACYLTRANSFERASE FADA2 (3-KETOACYL-COA THIOLASE) (BETA-KETOTHIOLASE)-RELATED"/>
    <property type="match status" value="1"/>
</dbReference>
<dbReference type="RefSeq" id="WP_073319297.1">
    <property type="nucleotide sequence ID" value="NZ_FQYP01000008.1"/>
</dbReference>
<dbReference type="CDD" id="cd00751">
    <property type="entry name" value="thiolase"/>
    <property type="match status" value="1"/>
</dbReference>
<dbReference type="InterPro" id="IPR050521">
    <property type="entry name" value="3-ketoacyl-CoA_Thiolase"/>
</dbReference>
<accession>A0A1M6J1P4</accession>
<dbReference type="Gene3D" id="3.40.47.10">
    <property type="match status" value="1"/>
</dbReference>
<keyword evidence="2 5" id="KW-0808">Transferase</keyword>
<evidence type="ECO:0000259" key="7">
    <source>
        <dbReference type="Pfam" id="PF02803"/>
    </source>
</evidence>
<dbReference type="PIRSF" id="PIRSF000429">
    <property type="entry name" value="Ac-CoA_Ac_transf"/>
    <property type="match status" value="1"/>
</dbReference>
<dbReference type="SUPFAM" id="SSF53901">
    <property type="entry name" value="Thiolase-like"/>
    <property type="match status" value="2"/>
</dbReference>
<feature type="active site" description="Proton acceptor" evidence="4">
    <location>
        <position position="413"/>
    </location>
</feature>
<dbReference type="GO" id="GO:0005829">
    <property type="term" value="C:cytosol"/>
    <property type="evidence" value="ECO:0007669"/>
    <property type="project" value="TreeGrafter"/>
</dbReference>
<dbReference type="OrthoDB" id="1402717at2"/>
<name>A0A1M6J1P4_9FLAO</name>
<keyword evidence="9" id="KW-1185">Reference proteome</keyword>
<feature type="domain" description="Thiolase C-terminal" evidence="7">
    <location>
        <begin position="286"/>
        <end position="425"/>
    </location>
</feature>
<proteinExistence type="inferred from homology"/>
<evidence type="ECO:0000256" key="3">
    <source>
        <dbReference type="ARBA" id="ARBA00023315"/>
    </source>
</evidence>
<dbReference type="Pfam" id="PF00108">
    <property type="entry name" value="Thiolase_N"/>
    <property type="match status" value="1"/>
</dbReference>
<dbReference type="STRING" id="570521.SAMN04488508_108193"/>
<feature type="active site" description="Acyl-thioester intermediate" evidence="4">
    <location>
        <position position="92"/>
    </location>
</feature>
<reference evidence="9" key="1">
    <citation type="submission" date="2016-11" db="EMBL/GenBank/DDBJ databases">
        <authorList>
            <person name="Varghese N."/>
            <person name="Submissions S."/>
        </authorList>
    </citation>
    <scope>NUCLEOTIDE SEQUENCE [LARGE SCALE GENOMIC DNA]</scope>
    <source>
        <strain evidence="9">DSM 22623</strain>
    </source>
</reference>
<dbReference type="AlphaFoldDB" id="A0A1M6J1P4"/>
<dbReference type="InterPro" id="IPR002155">
    <property type="entry name" value="Thiolase"/>
</dbReference>
<evidence type="ECO:0000259" key="6">
    <source>
        <dbReference type="Pfam" id="PF00108"/>
    </source>
</evidence>
<organism evidence="8 9">
    <name type="scientific">Aquimarina spongiae</name>
    <dbReference type="NCBI Taxonomy" id="570521"/>
    <lineage>
        <taxon>Bacteria</taxon>
        <taxon>Pseudomonadati</taxon>
        <taxon>Bacteroidota</taxon>
        <taxon>Flavobacteriia</taxon>
        <taxon>Flavobacteriales</taxon>
        <taxon>Flavobacteriaceae</taxon>
        <taxon>Aquimarina</taxon>
    </lineage>
</organism>
<dbReference type="InterPro" id="IPR016039">
    <property type="entry name" value="Thiolase-like"/>
</dbReference>